<dbReference type="SUPFAM" id="SSF49562">
    <property type="entry name" value="C2 domain (Calcium/lipid-binding domain, CaLB)"/>
    <property type="match status" value="2"/>
</dbReference>
<evidence type="ECO:0000256" key="6">
    <source>
        <dbReference type="PROSITE-ProRule" id="PRU00880"/>
    </source>
</evidence>
<evidence type="ECO:0000313" key="13">
    <source>
        <dbReference type="EMBL" id="CAC5401291.1"/>
    </source>
</evidence>
<dbReference type="Gene3D" id="1.25.40.70">
    <property type="entry name" value="Phosphatidylinositol 3-kinase, accessory domain (PIK)"/>
    <property type="match status" value="1"/>
</dbReference>
<dbReference type="SMART" id="SM00145">
    <property type="entry name" value="PI3Ka"/>
    <property type="match status" value="1"/>
</dbReference>
<feature type="compositionally biased region" description="Polar residues" evidence="7">
    <location>
        <begin position="1"/>
        <end position="21"/>
    </location>
</feature>
<dbReference type="InterPro" id="IPR036940">
    <property type="entry name" value="PI3/4_kinase_cat_sf"/>
</dbReference>
<protein>
    <recommendedName>
        <fullName evidence="1">phosphatidylinositol 3-kinase</fullName>
        <ecNumber evidence="1">2.7.1.137</ecNumber>
    </recommendedName>
</protein>
<dbReference type="GO" id="GO:0005886">
    <property type="term" value="C:plasma membrane"/>
    <property type="evidence" value="ECO:0007669"/>
    <property type="project" value="TreeGrafter"/>
</dbReference>
<dbReference type="SUPFAM" id="SSF56112">
    <property type="entry name" value="Protein kinase-like (PK-like)"/>
    <property type="match status" value="1"/>
</dbReference>
<dbReference type="InterPro" id="IPR016024">
    <property type="entry name" value="ARM-type_fold"/>
</dbReference>
<dbReference type="InterPro" id="IPR002420">
    <property type="entry name" value="PI3K-type_C2_dom"/>
</dbReference>
<dbReference type="InterPro" id="IPR001683">
    <property type="entry name" value="PX_dom"/>
</dbReference>
<keyword evidence="3" id="KW-0547">Nucleotide-binding</keyword>
<feature type="region of interest" description="Disordered" evidence="7">
    <location>
        <begin position="86"/>
        <end position="222"/>
    </location>
</feature>
<dbReference type="FunFam" id="3.30.1520.10:FF:000006">
    <property type="entry name" value="Phosphatidylinositol 4-phosphate 3-kinase C2 domain-containing subunit alpha"/>
    <property type="match status" value="1"/>
</dbReference>
<dbReference type="InterPro" id="IPR015433">
    <property type="entry name" value="PI3/4_kinase"/>
</dbReference>
<dbReference type="PROSITE" id="PS50004">
    <property type="entry name" value="C2"/>
    <property type="match status" value="1"/>
</dbReference>
<evidence type="ECO:0000256" key="7">
    <source>
        <dbReference type="SAM" id="MobiDB-lite"/>
    </source>
</evidence>
<feature type="domain" description="PX" evidence="9">
    <location>
        <begin position="1536"/>
        <end position="1652"/>
    </location>
</feature>
<feature type="compositionally biased region" description="Polar residues" evidence="7">
    <location>
        <begin position="305"/>
        <end position="325"/>
    </location>
</feature>
<feature type="region of interest" description="Disordered" evidence="7">
    <location>
        <begin position="1"/>
        <end position="60"/>
    </location>
</feature>
<dbReference type="InterPro" id="IPR011009">
    <property type="entry name" value="Kinase-like_dom_sf"/>
</dbReference>
<dbReference type="CDD" id="cd04012">
    <property type="entry name" value="C2A_PI3K_class_II"/>
    <property type="match status" value="1"/>
</dbReference>
<dbReference type="PROSITE" id="PS51545">
    <property type="entry name" value="PIK_HELICAL"/>
    <property type="match status" value="1"/>
</dbReference>
<dbReference type="CDD" id="cd08381">
    <property type="entry name" value="C2B_PI3K_class_II"/>
    <property type="match status" value="1"/>
</dbReference>
<feature type="compositionally biased region" description="Basic and acidic residues" evidence="7">
    <location>
        <begin position="187"/>
        <end position="198"/>
    </location>
</feature>
<gene>
    <name evidence="13" type="ORF">MCOR_35387</name>
</gene>
<dbReference type="GO" id="GO:0035091">
    <property type="term" value="F:phosphatidylinositol binding"/>
    <property type="evidence" value="ECO:0007669"/>
    <property type="project" value="InterPro"/>
</dbReference>
<dbReference type="CDD" id="cd05166">
    <property type="entry name" value="PI3Kc_II"/>
    <property type="match status" value="1"/>
</dbReference>
<dbReference type="SMART" id="SM00239">
    <property type="entry name" value="C2"/>
    <property type="match status" value="1"/>
</dbReference>
<dbReference type="FunFam" id="3.30.1010.10:FF:000001">
    <property type="entry name" value="Phosphatidylinositol 4-phosphate 3-kinase C2 domain-containing subunit beta"/>
    <property type="match status" value="1"/>
</dbReference>
<dbReference type="InterPro" id="IPR036871">
    <property type="entry name" value="PX_dom_sf"/>
</dbReference>
<dbReference type="Gene3D" id="3.30.1010.10">
    <property type="entry name" value="Phosphatidylinositol 3-kinase Catalytic Subunit, Chain A, domain 4"/>
    <property type="match status" value="1"/>
</dbReference>
<dbReference type="InterPro" id="IPR018936">
    <property type="entry name" value="PI3/4_kinase_CS"/>
</dbReference>
<dbReference type="PROSITE" id="PS00916">
    <property type="entry name" value="PI3_4_KINASE_2"/>
    <property type="match status" value="1"/>
</dbReference>
<feature type="compositionally biased region" description="Polar residues" evidence="7">
    <location>
        <begin position="86"/>
        <end position="108"/>
    </location>
</feature>
<dbReference type="PANTHER" id="PTHR10048">
    <property type="entry name" value="PHOSPHATIDYLINOSITOL KINASE"/>
    <property type="match status" value="1"/>
</dbReference>
<dbReference type="GO" id="GO:0005524">
    <property type="term" value="F:ATP binding"/>
    <property type="evidence" value="ECO:0007669"/>
    <property type="project" value="UniProtKB-KW"/>
</dbReference>
<keyword evidence="5" id="KW-0067">ATP-binding</keyword>
<feature type="region of interest" description="Disordered" evidence="7">
    <location>
        <begin position="305"/>
        <end position="326"/>
    </location>
</feature>
<dbReference type="GO" id="GO:0043491">
    <property type="term" value="P:phosphatidylinositol 3-kinase/protein kinase B signal transduction"/>
    <property type="evidence" value="ECO:0007669"/>
    <property type="project" value="TreeGrafter"/>
</dbReference>
<evidence type="ECO:0000259" key="8">
    <source>
        <dbReference type="PROSITE" id="PS50004"/>
    </source>
</evidence>
<dbReference type="InterPro" id="IPR035892">
    <property type="entry name" value="C2_domain_sf"/>
</dbReference>
<evidence type="ECO:0000256" key="1">
    <source>
        <dbReference type="ARBA" id="ARBA00012073"/>
    </source>
</evidence>
<dbReference type="SMART" id="SM00312">
    <property type="entry name" value="PX"/>
    <property type="match status" value="1"/>
</dbReference>
<keyword evidence="14" id="KW-1185">Reference proteome</keyword>
<dbReference type="Pfam" id="PF00613">
    <property type="entry name" value="PI3Ka"/>
    <property type="match status" value="1"/>
</dbReference>
<dbReference type="Pfam" id="PF00454">
    <property type="entry name" value="PI3_PI4_kinase"/>
    <property type="match status" value="1"/>
</dbReference>
<dbReference type="InterPro" id="IPR000008">
    <property type="entry name" value="C2_dom"/>
</dbReference>
<accession>A0A6J8D0E8</accession>
<evidence type="ECO:0000256" key="5">
    <source>
        <dbReference type="ARBA" id="ARBA00022840"/>
    </source>
</evidence>
<evidence type="ECO:0000259" key="9">
    <source>
        <dbReference type="PROSITE" id="PS50195"/>
    </source>
</evidence>
<evidence type="ECO:0000259" key="10">
    <source>
        <dbReference type="PROSITE" id="PS50290"/>
    </source>
</evidence>
<evidence type="ECO:0000259" key="12">
    <source>
        <dbReference type="PROSITE" id="PS51547"/>
    </source>
</evidence>
<dbReference type="GO" id="GO:0016477">
    <property type="term" value="P:cell migration"/>
    <property type="evidence" value="ECO:0007669"/>
    <property type="project" value="TreeGrafter"/>
</dbReference>
<dbReference type="Pfam" id="PF00168">
    <property type="entry name" value="C2"/>
    <property type="match status" value="1"/>
</dbReference>
<dbReference type="PROSITE" id="PS51547">
    <property type="entry name" value="C2_PI3K"/>
    <property type="match status" value="1"/>
</dbReference>
<feature type="domain" description="PIK helical" evidence="11">
    <location>
        <begin position="979"/>
        <end position="1155"/>
    </location>
</feature>
<dbReference type="GO" id="GO:0016303">
    <property type="term" value="F:1-phosphatidylinositol-3-kinase activity"/>
    <property type="evidence" value="ECO:0007669"/>
    <property type="project" value="UniProtKB-EC"/>
</dbReference>
<feature type="domain" description="C2" evidence="8">
    <location>
        <begin position="1686"/>
        <end position="1803"/>
    </location>
</feature>
<dbReference type="SMART" id="SM00146">
    <property type="entry name" value="PI3Kc"/>
    <property type="match status" value="1"/>
</dbReference>
<evidence type="ECO:0000259" key="11">
    <source>
        <dbReference type="PROSITE" id="PS51545"/>
    </source>
</evidence>
<dbReference type="Pfam" id="PF00792">
    <property type="entry name" value="PI3K_C2"/>
    <property type="match status" value="1"/>
</dbReference>
<dbReference type="EC" id="2.7.1.137" evidence="1"/>
<name>A0A6J8D0E8_MYTCO</name>
<dbReference type="PROSITE" id="PS00915">
    <property type="entry name" value="PI3_4_KINASE_1"/>
    <property type="match status" value="1"/>
</dbReference>
<evidence type="ECO:0000256" key="4">
    <source>
        <dbReference type="ARBA" id="ARBA00022777"/>
    </source>
</evidence>
<evidence type="ECO:0000256" key="2">
    <source>
        <dbReference type="ARBA" id="ARBA00022679"/>
    </source>
</evidence>
<dbReference type="SUPFAM" id="SSF64268">
    <property type="entry name" value="PX domain"/>
    <property type="match status" value="1"/>
</dbReference>
<evidence type="ECO:0000313" key="14">
    <source>
        <dbReference type="Proteomes" id="UP000507470"/>
    </source>
</evidence>
<dbReference type="Gene3D" id="2.60.40.150">
    <property type="entry name" value="C2 domain"/>
    <property type="match status" value="2"/>
</dbReference>
<keyword evidence="2 13" id="KW-0808">Transferase</keyword>
<dbReference type="InterPro" id="IPR001263">
    <property type="entry name" value="PI3K_accessory_dom"/>
</dbReference>
<reference evidence="13 14" key="1">
    <citation type="submission" date="2020-06" db="EMBL/GenBank/DDBJ databases">
        <authorList>
            <person name="Li R."/>
            <person name="Bekaert M."/>
        </authorList>
    </citation>
    <scope>NUCLEOTIDE SEQUENCE [LARGE SCALE GENOMIC DNA]</scope>
    <source>
        <strain evidence="14">wild</strain>
    </source>
</reference>
<feature type="region of interest" description="Disordered" evidence="7">
    <location>
        <begin position="502"/>
        <end position="521"/>
    </location>
</feature>
<comment type="similarity">
    <text evidence="6">Belongs to the PI3/PI4-kinase family.</text>
</comment>
<dbReference type="SUPFAM" id="SSF48371">
    <property type="entry name" value="ARM repeat"/>
    <property type="match status" value="1"/>
</dbReference>
<sequence>MAFTSSQGIEGKSLNYQQRGTNNSPVPQLNPPPPIPQRSRRSDPPSMGWNIPDFSDTRTNSTVEQNFMNPASDPFGNSFENNFMGNFSVQNNTSSTGTNIPRNNSPLSLTIPDPSSKDRDSLIALSPDKPTVTHQKDFSQTKYSMDLQGLSFDHSGSNENVNKISSSSSSENLSSNSNNPAYPDISHAFREVRREPTRPDFSVRLPTPWQTSGQTGSYGWNQDLFTPNFNNASNDPWAVNSATNVTASGPPLPPRKSVSNVPNIYPTNLQIGHGLVQVLPMQPPAPNLQNSGNQAVIAGKFQHQFSQPQPYNPTPNNSSTVNANRPASMHGTDAWLINRLNVPQTGLHRTASANEFDNIRGDKKQTESDLFQDNFHNRDFVDEALPRSRKGSDLIELSDEERDDIEKEYLSLESFDPLYRRQRSESVSSREGVLTGSPKGGFPSFVFAEAAEVKPVNRGQKDSGYSSSLYPQIPDEEDEKGVCPMASHDELEMFLKSAIPAAEETEQEAPPRPPPPKSQDKSFERLRQHMFVDDESNAFCQMVVELKSRYKSTDPQTNLGFIVSPLCTKQQCSMSVKIIVYSDFVIEPIVFTCEVENQTEMVISHVLYSSLGASQKDLNTSDFLLKVYDRSEYLLKRQEVLLPFLRTIDDDSQCLYFPKDYVKTDEMIANKEQMEILLNAFYVEVEKLRDHILKNETALIKSQQLSQAVKAICLTLCKIETMDITKTLQRVENIVAQLTGQESQVLCKDTEDYATQQAIGMAIKCSLIEEMEEALDQLLKAVKEFIRMYCITFHTDFLIGSTVKADWGSKSVTTVEDNFILHIATVHRIPPYWSTKYDEYKVVCSLYYANKKIELDRMTSFKAINSTGLCDRIMWDEWINFENVILMALPRETRLCLTLYGQKSVATGNNSPANVTDKLQTVLGGVTIQLYSQKEILCDPLLPVGSVIQNDAVLMQINFPDFGCHVEFPTVMTSKISQKRSFNSLLPEIQEVIKTVMEKDCISSCQADELGILWQYRHYLYDNPNLLPWILQGQINWDFSHLSEIYDLLGLWKKLDPMQSLELLLPQYSDTHVREFACRCLQDMPTDELVDFLPQLIQALKFESYHGSALAKLLLEQSCKSIRFAHQLFWLLKGAAQDQGYKRRYELMFVALVSVAGDALYQEFKKQEEMVKYLTQTSERVQVAKDKDTTLKRELQTVYELFHDKGDVLMPYNPGISVCGLDLKSCSYFTSNAVPLKLVFKNSKQHADPVYSMFKVGDDLRQDMLTLQMIRIMDRLWLKQGLDLKMITFSCLATGPKKGMVEIVTESDTLRKIQVSSGVTGSFKDRPIKEWLQKHNPTELEYQKAVENFTRSCAGYCVATYVLGICDRHNDNIMLKQSGHMFHIDFNKFLGDAQMFGNIKRDRVPFVLTSDMAYVINNGEKQNNKFQEFVDMCCQAFNILRKNTNLFLNLFALLSKSGIPGIHKDAARYIQRVLLPGQTSVQASAIFTRMIEESLKSVFVQFNFFIHNLAQLKFSSHQEGALLSFVPKTYSLNTDGKISKVEVHSYQKRYTPERHYIFILRVERENQKVPSYVFRHFSEFVEFRNKLMEMFPLIPWPHLSSKVIWGRSHIKAVAEIRKKEIENFLQELWIKAAEISESDIVYTFFHPLLRDEQEAQKENLGIQKFREQPLPSPKESQVQLVPQGSPFGQVKLSLEYKKSTLMIMVMHAKDLPGGSTLPSPYVKTYLLPDPDKQTKRKTKIVKDTTHPTYNEVIEYKMSDSDIRLKTLQVSVWDHDMLGENNLIGAVYIKLRNINLDGDNVQWYNLDRIQITDASMLA</sequence>
<dbReference type="InterPro" id="IPR000403">
    <property type="entry name" value="PI3/4_kinase_cat_dom"/>
</dbReference>
<organism evidence="13 14">
    <name type="scientific">Mytilus coruscus</name>
    <name type="common">Sea mussel</name>
    <dbReference type="NCBI Taxonomy" id="42192"/>
    <lineage>
        <taxon>Eukaryota</taxon>
        <taxon>Metazoa</taxon>
        <taxon>Spiralia</taxon>
        <taxon>Lophotrochozoa</taxon>
        <taxon>Mollusca</taxon>
        <taxon>Bivalvia</taxon>
        <taxon>Autobranchia</taxon>
        <taxon>Pteriomorphia</taxon>
        <taxon>Mytilida</taxon>
        <taxon>Mytiloidea</taxon>
        <taxon>Mytilidae</taxon>
        <taxon>Mytilinae</taxon>
        <taxon>Mytilus</taxon>
    </lineage>
</organism>
<dbReference type="GO" id="GO:0005942">
    <property type="term" value="C:phosphatidylinositol 3-kinase complex"/>
    <property type="evidence" value="ECO:0007669"/>
    <property type="project" value="TreeGrafter"/>
</dbReference>
<feature type="compositionally biased region" description="Polar residues" evidence="7">
    <location>
        <begin position="208"/>
        <end position="222"/>
    </location>
</feature>
<dbReference type="Gene3D" id="1.10.1070.11">
    <property type="entry name" value="Phosphatidylinositol 3-/4-kinase, catalytic domain"/>
    <property type="match status" value="1"/>
</dbReference>
<dbReference type="PANTHER" id="PTHR10048:SF14">
    <property type="entry name" value="LD28067P"/>
    <property type="match status" value="1"/>
</dbReference>
<dbReference type="Proteomes" id="UP000507470">
    <property type="component" value="Unassembled WGS sequence"/>
</dbReference>
<dbReference type="GO" id="GO:0048015">
    <property type="term" value="P:phosphatidylinositol-mediated signaling"/>
    <property type="evidence" value="ECO:0007669"/>
    <property type="project" value="TreeGrafter"/>
</dbReference>
<dbReference type="GO" id="GO:0005737">
    <property type="term" value="C:cytoplasm"/>
    <property type="evidence" value="ECO:0007669"/>
    <property type="project" value="TreeGrafter"/>
</dbReference>
<feature type="domain" description="C2 PI3K-type" evidence="12">
    <location>
        <begin position="815"/>
        <end position="995"/>
    </location>
</feature>
<dbReference type="PROSITE" id="PS50290">
    <property type="entry name" value="PI3_4_KINASE_3"/>
    <property type="match status" value="1"/>
</dbReference>
<proteinExistence type="inferred from homology"/>
<dbReference type="InterPro" id="IPR042236">
    <property type="entry name" value="PI3K_accessory_sf"/>
</dbReference>
<feature type="compositionally biased region" description="Low complexity" evidence="7">
    <location>
        <begin position="157"/>
        <end position="179"/>
    </location>
</feature>
<feature type="region of interest" description="Disordered" evidence="7">
    <location>
        <begin position="456"/>
        <end position="475"/>
    </location>
</feature>
<dbReference type="GO" id="GO:0035005">
    <property type="term" value="F:1-phosphatidylinositol-4-phosphate 3-kinase activity"/>
    <property type="evidence" value="ECO:0007669"/>
    <property type="project" value="TreeGrafter"/>
</dbReference>
<dbReference type="EMBL" id="CACVKT020006394">
    <property type="protein sequence ID" value="CAC5401291.1"/>
    <property type="molecule type" value="Genomic_DNA"/>
</dbReference>
<dbReference type="PROSITE" id="PS50195">
    <property type="entry name" value="PX"/>
    <property type="match status" value="1"/>
</dbReference>
<dbReference type="Pfam" id="PF00787">
    <property type="entry name" value="PX"/>
    <property type="match status" value="1"/>
</dbReference>
<feature type="domain" description="PI3K/PI4K catalytic" evidence="10">
    <location>
        <begin position="1222"/>
        <end position="1499"/>
    </location>
</feature>
<keyword evidence="4" id="KW-0418">Kinase</keyword>
<evidence type="ECO:0000256" key="3">
    <source>
        <dbReference type="ARBA" id="ARBA00022741"/>
    </source>
</evidence>
<dbReference type="Gene3D" id="3.30.1520.10">
    <property type="entry name" value="Phox-like domain"/>
    <property type="match status" value="1"/>
</dbReference>
<dbReference type="OrthoDB" id="67688at2759"/>
<dbReference type="FunFam" id="1.10.1070.11:FF:000001">
    <property type="entry name" value="Phosphatidylinositol 4,5-bisphosphate 3-kinase catalytic subunit"/>
    <property type="match status" value="1"/>
</dbReference>
<dbReference type="SMART" id="SM00142">
    <property type="entry name" value="PI3K_C2"/>
    <property type="match status" value="1"/>
</dbReference>